<evidence type="ECO:0000259" key="2">
    <source>
        <dbReference type="Pfam" id="PF21046"/>
    </source>
</evidence>
<sequence length="479" mass="55629">MNSFNGSESSLEDVEPSFLENLDSVELEQLESEAINSYSQYQIENQGQFHIEHQVNTRENTCAKHKLHEHQDVCLQNPFHMEIVKKNISFSNTENDIYSNFCIDSNKINQQNISNQRNTILQWNNTNLSSDLNLSSEHAKTEYHNKQIIKADCSKMIETKVDLPHEMIIECLQLERDKFKEIAESKSRELAMTQTLLDKKQQFYITSIEKLKKQYDFSLEKLTFLQKKTEAHLNRVLTENQFQKKELENVSELIKQFEHSKKHTCILFNTSSEFPTRKEFESEEKVIDPPIKRKRESKEYTSSNSMVHMYQHNIENSCLKNNKDSVIQSTLKRILFQQMDSDKKLQIVDLKLEAVVFLNAVMKGHVNGKNLLGSNVLVVSRLCRCLSELVSLHGISEISTQRINIIQSIVLILHEIISPVNLSIHFAQPWTHYAYIVSMARLSFVEDEDCHGKDIFNDKTVELARDLLEMIVGPEEGDE</sequence>
<dbReference type="Proteomes" id="UP000010422">
    <property type="component" value="Unassembled WGS sequence"/>
</dbReference>
<feature type="domain" description="Rad26-like C-terminal" evidence="2">
    <location>
        <begin position="433"/>
        <end position="479"/>
    </location>
</feature>
<proteinExistence type="predicted"/>
<reference evidence="3 4" key="1">
    <citation type="journal article" date="2012" name="MBio">
        <title>De novo assembly of the Pneumocystis jirovecii genome from a single bronchoalveolar lavage fluid specimen from a patient.</title>
        <authorList>
            <person name="Cisse O.H."/>
            <person name="Pagni M."/>
            <person name="Hauser P.M."/>
        </authorList>
    </citation>
    <scope>NUCLEOTIDE SEQUENCE [LARGE SCALE GENOMIC DNA]</scope>
    <source>
        <strain evidence="3 4">SE8</strain>
    </source>
</reference>
<protein>
    <recommendedName>
        <fullName evidence="2">Rad26-like C-terminal domain-containing protein</fullName>
    </recommendedName>
</protein>
<keyword evidence="1" id="KW-0175">Coiled coil</keyword>
<evidence type="ECO:0000313" key="4">
    <source>
        <dbReference type="Proteomes" id="UP000010422"/>
    </source>
</evidence>
<dbReference type="VEuPathDB" id="FungiDB:PNEJI1_001827"/>
<dbReference type="AlphaFoldDB" id="L0PAP6"/>
<gene>
    <name evidence="3" type="ORF">PNEJI1_001827</name>
</gene>
<feature type="coiled-coil region" evidence="1">
    <location>
        <begin position="169"/>
        <end position="260"/>
    </location>
</feature>
<dbReference type="InterPro" id="IPR048379">
    <property type="entry name" value="Rad26-like_C"/>
</dbReference>
<accession>L0PAP6</accession>
<dbReference type="EMBL" id="CAKM01000184">
    <property type="protein sequence ID" value="CCJ29423.1"/>
    <property type="molecule type" value="Genomic_DNA"/>
</dbReference>
<organism evidence="4">
    <name type="scientific">Pneumocystis jirovecii</name>
    <name type="common">Human pneumocystis pneumonia agent</name>
    <dbReference type="NCBI Taxonomy" id="42068"/>
    <lineage>
        <taxon>Eukaryota</taxon>
        <taxon>Fungi</taxon>
        <taxon>Dikarya</taxon>
        <taxon>Ascomycota</taxon>
        <taxon>Taphrinomycotina</taxon>
        <taxon>Pneumocystomycetes</taxon>
        <taxon>Pneumocystaceae</taxon>
        <taxon>Pneumocystis</taxon>
    </lineage>
</organism>
<comment type="caution">
    <text evidence="3">The sequence shown here is derived from an EMBL/GenBank/DDBJ whole genome shotgun (WGS) entry which is preliminary data.</text>
</comment>
<dbReference type="STRING" id="1209962.L0PAP6"/>
<dbReference type="InParanoid" id="L0PAP6"/>
<dbReference type="Pfam" id="PF21046">
    <property type="entry name" value="Rad26-like_C"/>
    <property type="match status" value="1"/>
</dbReference>
<name>L0PAP6_PNEJI</name>
<evidence type="ECO:0000313" key="3">
    <source>
        <dbReference type="EMBL" id="CCJ29423.1"/>
    </source>
</evidence>
<evidence type="ECO:0000256" key="1">
    <source>
        <dbReference type="SAM" id="Coils"/>
    </source>
</evidence>
<feature type="non-terminal residue" evidence="3">
    <location>
        <position position="479"/>
    </location>
</feature>